<dbReference type="InterPro" id="IPR003736">
    <property type="entry name" value="PAAI_dom"/>
</dbReference>
<name>A0ABS5E1K4_9BURK</name>
<dbReference type="CDD" id="cd03443">
    <property type="entry name" value="PaaI_thioesterase"/>
    <property type="match status" value="1"/>
</dbReference>
<feature type="domain" description="Thioesterase" evidence="3">
    <location>
        <begin position="47"/>
        <end position="119"/>
    </location>
</feature>
<dbReference type="InterPro" id="IPR029069">
    <property type="entry name" value="HotDog_dom_sf"/>
</dbReference>
<evidence type="ECO:0000256" key="2">
    <source>
        <dbReference type="ARBA" id="ARBA00022801"/>
    </source>
</evidence>
<evidence type="ECO:0000313" key="5">
    <source>
        <dbReference type="Proteomes" id="UP000672097"/>
    </source>
</evidence>
<dbReference type="InterPro" id="IPR039298">
    <property type="entry name" value="ACOT13"/>
</dbReference>
<gene>
    <name evidence="4" type="ORF">KAK11_18380</name>
</gene>
<dbReference type="RefSeq" id="WP_210810793.1">
    <property type="nucleotide sequence ID" value="NZ_JAGQDG010000007.1"/>
</dbReference>
<sequence>MNTLERFRHFLAQAPFMRDLGVEALALSPGRVTTALTLQPRFLQHTGQAHAGVLATLADHSMGSAAQTLAPDDHWVVTAELKTSVLRPAKGERLVCEAWVLKPGRMLSFTEAEVFAEDAQGARTLVMKASATMAVTAAARYSTPPQA</sequence>
<comment type="similarity">
    <text evidence="1">Belongs to the thioesterase PaaI family.</text>
</comment>
<dbReference type="Gene3D" id="3.10.129.10">
    <property type="entry name" value="Hotdog Thioesterase"/>
    <property type="match status" value="1"/>
</dbReference>
<protein>
    <submittedName>
        <fullName evidence="4">PaaI family thioesterase</fullName>
    </submittedName>
</protein>
<dbReference type="PANTHER" id="PTHR21660">
    <property type="entry name" value="THIOESTERASE SUPERFAMILY MEMBER-RELATED"/>
    <property type="match status" value="1"/>
</dbReference>
<organism evidence="4 5">
    <name type="scientific">Ideonella paludis</name>
    <dbReference type="NCBI Taxonomy" id="1233411"/>
    <lineage>
        <taxon>Bacteria</taxon>
        <taxon>Pseudomonadati</taxon>
        <taxon>Pseudomonadota</taxon>
        <taxon>Betaproteobacteria</taxon>
        <taxon>Burkholderiales</taxon>
        <taxon>Sphaerotilaceae</taxon>
        <taxon>Ideonella</taxon>
    </lineage>
</organism>
<evidence type="ECO:0000313" key="4">
    <source>
        <dbReference type="EMBL" id="MBQ0937299.1"/>
    </source>
</evidence>
<reference evidence="4 5" key="1">
    <citation type="submission" date="2021-04" db="EMBL/GenBank/DDBJ databases">
        <title>The genome sequence of type strain Ideonella paludis KCTC 32238.</title>
        <authorList>
            <person name="Liu Y."/>
        </authorList>
    </citation>
    <scope>NUCLEOTIDE SEQUENCE [LARGE SCALE GENOMIC DNA]</scope>
    <source>
        <strain evidence="4 5">KCTC 32238</strain>
    </source>
</reference>
<evidence type="ECO:0000256" key="1">
    <source>
        <dbReference type="ARBA" id="ARBA00008324"/>
    </source>
</evidence>
<keyword evidence="5" id="KW-1185">Reference proteome</keyword>
<dbReference type="InterPro" id="IPR006683">
    <property type="entry name" value="Thioestr_dom"/>
</dbReference>
<dbReference type="PANTHER" id="PTHR21660:SF1">
    <property type="entry name" value="ACYL-COENZYME A THIOESTERASE 13"/>
    <property type="match status" value="1"/>
</dbReference>
<dbReference type="Pfam" id="PF03061">
    <property type="entry name" value="4HBT"/>
    <property type="match status" value="1"/>
</dbReference>
<dbReference type="NCBIfam" id="TIGR00369">
    <property type="entry name" value="unchar_dom_1"/>
    <property type="match status" value="1"/>
</dbReference>
<keyword evidence="2" id="KW-0378">Hydrolase</keyword>
<comment type="caution">
    <text evidence="4">The sequence shown here is derived from an EMBL/GenBank/DDBJ whole genome shotgun (WGS) entry which is preliminary data.</text>
</comment>
<dbReference type="SUPFAM" id="SSF54637">
    <property type="entry name" value="Thioesterase/thiol ester dehydrase-isomerase"/>
    <property type="match status" value="1"/>
</dbReference>
<dbReference type="EMBL" id="JAGQDG010000007">
    <property type="protein sequence ID" value="MBQ0937299.1"/>
    <property type="molecule type" value="Genomic_DNA"/>
</dbReference>
<evidence type="ECO:0000259" key="3">
    <source>
        <dbReference type="Pfam" id="PF03061"/>
    </source>
</evidence>
<accession>A0ABS5E1K4</accession>
<proteinExistence type="inferred from homology"/>
<dbReference type="Proteomes" id="UP000672097">
    <property type="component" value="Unassembled WGS sequence"/>
</dbReference>